<protein>
    <recommendedName>
        <fullName evidence="14">Riboflavin biosynthesis protein</fullName>
    </recommendedName>
    <domain>
        <recommendedName>
            <fullName evidence="14">Riboflavin kinase</fullName>
            <ecNumber evidence="14">2.7.1.26</ecNumber>
        </recommendedName>
        <alternativeName>
            <fullName evidence="14">Flavokinase</fullName>
        </alternativeName>
    </domain>
    <domain>
        <recommendedName>
            <fullName evidence="14">FMN adenylyltransferase</fullName>
            <ecNumber evidence="14">2.7.7.2</ecNumber>
        </recommendedName>
        <alternativeName>
            <fullName evidence="14">FAD pyrophosphorylase</fullName>
        </alternativeName>
        <alternativeName>
            <fullName evidence="14">FAD synthase</fullName>
        </alternativeName>
    </domain>
</protein>
<dbReference type="SMART" id="SM00904">
    <property type="entry name" value="Flavokinase"/>
    <property type="match status" value="1"/>
</dbReference>
<evidence type="ECO:0000256" key="1">
    <source>
        <dbReference type="ARBA" id="ARBA00004726"/>
    </source>
</evidence>
<evidence type="ECO:0000256" key="11">
    <source>
        <dbReference type="ARBA" id="ARBA00023268"/>
    </source>
</evidence>
<keyword evidence="4 14" id="KW-0288">FMN</keyword>
<accession>A0ABY8IXX2</accession>
<dbReference type="SUPFAM" id="SSF82114">
    <property type="entry name" value="Riboflavin kinase-like"/>
    <property type="match status" value="1"/>
</dbReference>
<evidence type="ECO:0000313" key="17">
    <source>
        <dbReference type="Proteomes" id="UP001221597"/>
    </source>
</evidence>
<dbReference type="InterPro" id="IPR015865">
    <property type="entry name" value="Riboflavin_kinase_bac/euk"/>
</dbReference>
<evidence type="ECO:0000256" key="12">
    <source>
        <dbReference type="ARBA" id="ARBA00047880"/>
    </source>
</evidence>
<dbReference type="Proteomes" id="UP001221597">
    <property type="component" value="Chromosome"/>
</dbReference>
<dbReference type="InterPro" id="IPR023468">
    <property type="entry name" value="Riboflavin_kinase"/>
</dbReference>
<keyword evidence="5 14" id="KW-0808">Transferase</keyword>
<dbReference type="Pfam" id="PF01687">
    <property type="entry name" value="Flavokinase"/>
    <property type="match status" value="1"/>
</dbReference>
<evidence type="ECO:0000256" key="8">
    <source>
        <dbReference type="ARBA" id="ARBA00022777"/>
    </source>
</evidence>
<comment type="catalytic activity">
    <reaction evidence="12 14">
        <text>riboflavin + ATP = FMN + ADP + H(+)</text>
        <dbReference type="Rhea" id="RHEA:14357"/>
        <dbReference type="ChEBI" id="CHEBI:15378"/>
        <dbReference type="ChEBI" id="CHEBI:30616"/>
        <dbReference type="ChEBI" id="CHEBI:57986"/>
        <dbReference type="ChEBI" id="CHEBI:58210"/>
        <dbReference type="ChEBI" id="CHEBI:456216"/>
        <dbReference type="EC" id="2.7.1.26"/>
    </reaction>
</comment>
<sequence length="272" mass="30893">MQINQIDDQPVILIIARFDGIHRGHQQLINKAKHYALSQLELAVWDLSSPEPILTTVEDKLRILAEQGVDRYYDHSELKPLNCKRIVIEEDLQQEAAGLYDFHDIPVTIVQQPMFNHEMIQRASIQTFVEKGQIEAAQALMDRPFQTTGIVVKGDALGRKLGFPTLNLGGIDEYVKPKPGVYLGVVEVHKETPDYYYTLISAGYRPTVNGETFKVEAYLLNFSGDLYGETVTVSYLRHMRDEEDFDGLDVLVEQMKQDERDARAILGMPVIS</sequence>
<keyword evidence="9 14" id="KW-0274">FAD</keyword>
<evidence type="ECO:0000256" key="9">
    <source>
        <dbReference type="ARBA" id="ARBA00022827"/>
    </source>
</evidence>
<evidence type="ECO:0000256" key="2">
    <source>
        <dbReference type="ARBA" id="ARBA00005201"/>
    </source>
</evidence>
<comment type="pathway">
    <text evidence="2 14">Cofactor biosynthesis; FMN biosynthesis; FMN from riboflavin (ATP route): step 1/1.</text>
</comment>
<dbReference type="InterPro" id="IPR015864">
    <property type="entry name" value="FAD_synthase"/>
</dbReference>
<keyword evidence="7 14" id="KW-0547">Nucleotide-binding</keyword>
<keyword evidence="6 14" id="KW-0548">Nucleotidyltransferase</keyword>
<evidence type="ECO:0000256" key="4">
    <source>
        <dbReference type="ARBA" id="ARBA00022643"/>
    </source>
</evidence>
<dbReference type="InterPro" id="IPR014729">
    <property type="entry name" value="Rossmann-like_a/b/a_fold"/>
</dbReference>
<evidence type="ECO:0000256" key="14">
    <source>
        <dbReference type="PIRNR" id="PIRNR004491"/>
    </source>
</evidence>
<evidence type="ECO:0000256" key="10">
    <source>
        <dbReference type="ARBA" id="ARBA00022840"/>
    </source>
</evidence>
<comment type="similarity">
    <text evidence="14">Belongs to the ribF family.</text>
</comment>
<keyword evidence="17" id="KW-1185">Reference proteome</keyword>
<dbReference type="PANTHER" id="PTHR22749">
    <property type="entry name" value="RIBOFLAVIN KINASE/FMN ADENYLYLTRANSFERASE"/>
    <property type="match status" value="1"/>
</dbReference>
<dbReference type="EC" id="2.7.1.26" evidence="14"/>
<gene>
    <name evidence="16" type="ORF">P9989_01380</name>
</gene>
<evidence type="ECO:0000313" key="16">
    <source>
        <dbReference type="EMBL" id="WFT75088.1"/>
    </source>
</evidence>
<evidence type="ECO:0000256" key="7">
    <source>
        <dbReference type="ARBA" id="ARBA00022741"/>
    </source>
</evidence>
<dbReference type="Gene3D" id="3.40.50.620">
    <property type="entry name" value="HUPs"/>
    <property type="match status" value="1"/>
</dbReference>
<proteinExistence type="inferred from homology"/>
<evidence type="ECO:0000256" key="3">
    <source>
        <dbReference type="ARBA" id="ARBA00022630"/>
    </source>
</evidence>
<name>A0ABY8IXX2_9BACI</name>
<comment type="catalytic activity">
    <reaction evidence="13 14">
        <text>FMN + ATP + H(+) = FAD + diphosphate</text>
        <dbReference type="Rhea" id="RHEA:17237"/>
        <dbReference type="ChEBI" id="CHEBI:15378"/>
        <dbReference type="ChEBI" id="CHEBI:30616"/>
        <dbReference type="ChEBI" id="CHEBI:33019"/>
        <dbReference type="ChEBI" id="CHEBI:57692"/>
        <dbReference type="ChEBI" id="CHEBI:58210"/>
        <dbReference type="EC" id="2.7.7.2"/>
    </reaction>
</comment>
<dbReference type="RefSeq" id="WP_283077057.1">
    <property type="nucleotide sequence ID" value="NZ_CP121671.1"/>
</dbReference>
<dbReference type="PIRSF" id="PIRSF004491">
    <property type="entry name" value="FAD_Synth"/>
    <property type="match status" value="1"/>
</dbReference>
<keyword evidence="3 14" id="KW-0285">Flavoprotein</keyword>
<keyword evidence="11" id="KW-0511">Multifunctional enzyme</keyword>
<dbReference type="InterPro" id="IPR023465">
    <property type="entry name" value="Riboflavin_kinase_dom_sf"/>
</dbReference>
<dbReference type="EC" id="2.7.7.2" evidence="14"/>
<evidence type="ECO:0000256" key="6">
    <source>
        <dbReference type="ARBA" id="ARBA00022695"/>
    </source>
</evidence>
<dbReference type="EMBL" id="CP121671">
    <property type="protein sequence ID" value="WFT75088.1"/>
    <property type="molecule type" value="Genomic_DNA"/>
</dbReference>
<comment type="pathway">
    <text evidence="1 14">Cofactor biosynthesis; FAD biosynthesis; FAD from FMN: step 1/1.</text>
</comment>
<feature type="domain" description="Riboflavin kinase" evidence="15">
    <location>
        <begin position="140"/>
        <end position="267"/>
    </location>
</feature>
<dbReference type="GO" id="GO:0016301">
    <property type="term" value="F:kinase activity"/>
    <property type="evidence" value="ECO:0007669"/>
    <property type="project" value="UniProtKB-KW"/>
</dbReference>
<reference evidence="16 17" key="1">
    <citation type="submission" date="2023-04" db="EMBL/GenBank/DDBJ databases">
        <title>Genome sequence of Halobacillus naozhouensis KACC 21980.</title>
        <authorList>
            <person name="Kim S."/>
            <person name="Heo J."/>
            <person name="Kwon S.-W."/>
        </authorList>
    </citation>
    <scope>NUCLEOTIDE SEQUENCE [LARGE SCALE GENOMIC DNA]</scope>
    <source>
        <strain evidence="16 17">KCTC 13234</strain>
    </source>
</reference>
<keyword evidence="10 14" id="KW-0067">ATP-binding</keyword>
<dbReference type="PANTHER" id="PTHR22749:SF6">
    <property type="entry name" value="RIBOFLAVIN KINASE"/>
    <property type="match status" value="1"/>
</dbReference>
<dbReference type="Pfam" id="PF06574">
    <property type="entry name" value="FAD_syn"/>
    <property type="match status" value="1"/>
</dbReference>
<keyword evidence="8 14" id="KW-0418">Kinase</keyword>
<evidence type="ECO:0000259" key="15">
    <source>
        <dbReference type="SMART" id="SM00904"/>
    </source>
</evidence>
<dbReference type="Gene3D" id="2.40.30.30">
    <property type="entry name" value="Riboflavin kinase-like"/>
    <property type="match status" value="1"/>
</dbReference>
<dbReference type="InterPro" id="IPR002606">
    <property type="entry name" value="Riboflavin_kinase_bac"/>
</dbReference>
<organism evidence="16 17">
    <name type="scientific">Halobacillus naozhouensis</name>
    <dbReference type="NCBI Taxonomy" id="554880"/>
    <lineage>
        <taxon>Bacteria</taxon>
        <taxon>Bacillati</taxon>
        <taxon>Bacillota</taxon>
        <taxon>Bacilli</taxon>
        <taxon>Bacillales</taxon>
        <taxon>Bacillaceae</taxon>
        <taxon>Halobacillus</taxon>
    </lineage>
</organism>
<evidence type="ECO:0000256" key="13">
    <source>
        <dbReference type="ARBA" id="ARBA00049494"/>
    </source>
</evidence>
<dbReference type="SUPFAM" id="SSF52374">
    <property type="entry name" value="Nucleotidylyl transferase"/>
    <property type="match status" value="1"/>
</dbReference>
<evidence type="ECO:0000256" key="5">
    <source>
        <dbReference type="ARBA" id="ARBA00022679"/>
    </source>
</evidence>